<protein>
    <recommendedName>
        <fullName evidence="2">SsuA/THI5-like domain-containing protein</fullName>
    </recommendedName>
</protein>
<proteinExistence type="predicted"/>
<dbReference type="Pfam" id="PF09084">
    <property type="entry name" value="NMT1"/>
    <property type="match status" value="1"/>
</dbReference>
<reference evidence="3 4" key="1">
    <citation type="submission" date="2006-06" db="EMBL/GenBank/DDBJ databases">
        <authorList>
            <person name="Moran M.A."/>
            <person name="Ferriera S."/>
            <person name="Johnson J."/>
            <person name="Kravitz S."/>
            <person name="Beeson K."/>
            <person name="Sutton G."/>
            <person name="Rogers Y.-H."/>
            <person name="Friedman R."/>
            <person name="Frazier M."/>
            <person name="Venter J.C."/>
        </authorList>
    </citation>
    <scope>NUCLEOTIDE SEQUENCE [LARGE SCALE GENOMIC DNA]</scope>
    <source>
        <strain evidence="3 4">E-37</strain>
    </source>
</reference>
<dbReference type="EMBL" id="AAYA01000007">
    <property type="protein sequence ID" value="EBA07882.1"/>
    <property type="molecule type" value="Genomic_DNA"/>
</dbReference>
<keyword evidence="1" id="KW-1133">Transmembrane helix</keyword>
<dbReference type="GO" id="GO:0009228">
    <property type="term" value="P:thiamine biosynthetic process"/>
    <property type="evidence" value="ECO:0007669"/>
    <property type="project" value="InterPro"/>
</dbReference>
<comment type="caution">
    <text evidence="3">The sequence shown here is derived from an EMBL/GenBank/DDBJ whole genome shotgun (WGS) entry which is preliminary data.</text>
</comment>
<evidence type="ECO:0000256" key="1">
    <source>
        <dbReference type="SAM" id="Phobius"/>
    </source>
</evidence>
<gene>
    <name evidence="3" type="ORF">SSE37_01475</name>
</gene>
<dbReference type="InterPro" id="IPR006311">
    <property type="entry name" value="TAT_signal"/>
</dbReference>
<organism evidence="3 4">
    <name type="scientific">Sagittula stellata (strain ATCC 700073 / DSM 11524 / E-37)</name>
    <dbReference type="NCBI Taxonomy" id="388399"/>
    <lineage>
        <taxon>Bacteria</taxon>
        <taxon>Pseudomonadati</taxon>
        <taxon>Pseudomonadota</taxon>
        <taxon>Alphaproteobacteria</taxon>
        <taxon>Rhodobacterales</taxon>
        <taxon>Roseobacteraceae</taxon>
        <taxon>Sagittula</taxon>
    </lineage>
</organism>
<dbReference type="Gene3D" id="3.40.190.10">
    <property type="entry name" value="Periplasmic binding protein-like II"/>
    <property type="match status" value="2"/>
</dbReference>
<evidence type="ECO:0000259" key="2">
    <source>
        <dbReference type="Pfam" id="PF09084"/>
    </source>
</evidence>
<sequence length="396" mass="42769">MEEWVMQNPVNISGLSRRKFLKVSGAGVVMASTIGSGLWLPGAASAEPYSGKHTWISPRGTIEVMDDYAIWVAQAMGYFGDLGVELELQPGPPGGTAVVQFVSVGQADMGFPAPGILGNSIENDMGLVSIFGTGYLDLFNIAFRKGEGMTDLRGLEGKTVLLGSAAWQSIADPMLKAVGVDVTKVRYIEAGFPNWTAALAAGEGDACLAWEGLRALLEKNGQSFDYWMGMRGSPLPSNSQVVRRADVEDPDRRAFLQAYVKGMAMGHEFAEHNPRAAADIVFKALPATREGFGARAGTESLMQIHRTFKGDLSQRAGWGEHDIAGFQRFFDVQREIGLLSTEINAADYVLNDFIAEGNAFDRDQVRADAYAYALPDDLAAVDMAELEANFYSSAIN</sequence>
<dbReference type="eggNOG" id="COG0715">
    <property type="taxonomic scope" value="Bacteria"/>
</dbReference>
<accession>A3K4I3</accession>
<keyword evidence="1" id="KW-0812">Transmembrane</keyword>
<feature type="transmembrane region" description="Helical" evidence="1">
    <location>
        <begin position="20"/>
        <end position="40"/>
    </location>
</feature>
<dbReference type="PROSITE" id="PS51318">
    <property type="entry name" value="TAT"/>
    <property type="match status" value="1"/>
</dbReference>
<dbReference type="PANTHER" id="PTHR31528">
    <property type="entry name" value="4-AMINO-5-HYDROXYMETHYL-2-METHYLPYRIMIDINE PHOSPHATE SYNTHASE THI11-RELATED"/>
    <property type="match status" value="1"/>
</dbReference>
<keyword evidence="4" id="KW-1185">Reference proteome</keyword>
<dbReference type="InterPro" id="IPR027939">
    <property type="entry name" value="NMT1/THI5"/>
</dbReference>
<dbReference type="InterPro" id="IPR015168">
    <property type="entry name" value="SsuA/THI5"/>
</dbReference>
<dbReference type="NCBIfam" id="TIGR01409">
    <property type="entry name" value="TAT_signal_seq"/>
    <property type="match status" value="1"/>
</dbReference>
<dbReference type="PANTHER" id="PTHR31528:SF3">
    <property type="entry name" value="THIAMINE BIOSYNTHESIS PROTEIN HI_0357-RELATED"/>
    <property type="match status" value="1"/>
</dbReference>
<dbReference type="AlphaFoldDB" id="A3K4I3"/>
<evidence type="ECO:0000313" key="4">
    <source>
        <dbReference type="Proteomes" id="UP000005713"/>
    </source>
</evidence>
<name>A3K4I3_SAGS3</name>
<keyword evidence="1" id="KW-0472">Membrane</keyword>
<dbReference type="SUPFAM" id="SSF53850">
    <property type="entry name" value="Periplasmic binding protein-like II"/>
    <property type="match status" value="1"/>
</dbReference>
<dbReference type="InterPro" id="IPR019546">
    <property type="entry name" value="TAT_signal_bac_arc"/>
</dbReference>
<dbReference type="Proteomes" id="UP000005713">
    <property type="component" value="Unassembled WGS sequence"/>
</dbReference>
<feature type="domain" description="SsuA/THI5-like" evidence="2">
    <location>
        <begin position="70"/>
        <end position="264"/>
    </location>
</feature>
<evidence type="ECO:0000313" key="3">
    <source>
        <dbReference type="EMBL" id="EBA07882.1"/>
    </source>
</evidence>